<feature type="domain" description="Tyr recombinase" evidence="6">
    <location>
        <begin position="185"/>
        <end position="382"/>
    </location>
</feature>
<dbReference type="EMBL" id="BMLW01000001">
    <property type="protein sequence ID" value="GGP07358.1"/>
    <property type="molecule type" value="Genomic_DNA"/>
</dbReference>
<dbReference type="Gene3D" id="1.10.150.130">
    <property type="match status" value="1"/>
</dbReference>
<reference evidence="9" key="1">
    <citation type="journal article" date="2019" name="Int. J. Syst. Evol. Microbiol.">
        <title>The Global Catalogue of Microorganisms (GCM) 10K type strain sequencing project: providing services to taxonomists for standard genome sequencing and annotation.</title>
        <authorList>
            <consortium name="The Broad Institute Genomics Platform"/>
            <consortium name="The Broad Institute Genome Sequencing Center for Infectious Disease"/>
            <person name="Wu L."/>
            <person name="Ma J."/>
        </authorList>
    </citation>
    <scope>NUCLEOTIDE SEQUENCE [LARGE SCALE GENOMIC DNA]</scope>
    <source>
        <strain evidence="9">CGMCC 1.7693</strain>
    </source>
</reference>
<keyword evidence="4" id="KW-0233">DNA recombination</keyword>
<evidence type="ECO:0000259" key="7">
    <source>
        <dbReference type="PROSITE" id="PS51900"/>
    </source>
</evidence>
<evidence type="ECO:0000313" key="9">
    <source>
        <dbReference type="Proteomes" id="UP000641206"/>
    </source>
</evidence>
<dbReference type="InterPro" id="IPR013762">
    <property type="entry name" value="Integrase-like_cat_sf"/>
</dbReference>
<accession>A0ABQ2NMT5</accession>
<dbReference type="InterPro" id="IPR004107">
    <property type="entry name" value="Integrase_SAM-like_N"/>
</dbReference>
<evidence type="ECO:0000256" key="5">
    <source>
        <dbReference type="PROSITE-ProRule" id="PRU01248"/>
    </source>
</evidence>
<dbReference type="PANTHER" id="PTHR30629:SF2">
    <property type="entry name" value="PROPHAGE INTEGRASE INTS-RELATED"/>
    <property type="match status" value="1"/>
</dbReference>
<dbReference type="InterPro" id="IPR050808">
    <property type="entry name" value="Phage_Integrase"/>
</dbReference>
<feature type="domain" description="Core-binding (CB)" evidence="7">
    <location>
        <begin position="77"/>
        <end position="159"/>
    </location>
</feature>
<dbReference type="PANTHER" id="PTHR30629">
    <property type="entry name" value="PROPHAGE INTEGRASE"/>
    <property type="match status" value="1"/>
</dbReference>
<dbReference type="Pfam" id="PF00589">
    <property type="entry name" value="Phage_integrase"/>
    <property type="match status" value="1"/>
</dbReference>
<dbReference type="Proteomes" id="UP000641206">
    <property type="component" value="Unassembled WGS sequence"/>
</dbReference>
<evidence type="ECO:0000256" key="2">
    <source>
        <dbReference type="ARBA" id="ARBA00022908"/>
    </source>
</evidence>
<sequence>MTTKLNKSKKDKDLYWYTNKKGEKLWMYRHKYKDTMGKRKEKKKSSFTSEDAALKALLKVKSDLLNGNVKQVEKDNLTVSQWMDMWYETHKNEWKTSTQTQRERLIRLRIKPLLGNENLAALDKSTYKLKYINELTEIYSPSTVSTYHTIFKIAINAAVDDEILSRNRFNKITIPGLGEDSLKAVRNNYLNVFQLNRLLDLAKEYLNITNYSLMYFLAYTGLRKGEALGIQWRNIDFEANTITVERTRDCHSGIRPPKTKNSYRTIPVDVMVMAQLKKYKIWCKERLLSKGKHLKDDDFVFISTHGNPVASAMLNNNLKKLIEDWNLKSINVHGLRHTHATILVNLGLPSQVIAERLGNTPRMIDKIYGHVLSESEDKSVRLFSKSLELGAVSGAN</sequence>
<dbReference type="InterPro" id="IPR028259">
    <property type="entry name" value="AP2-like_int_N"/>
</dbReference>
<evidence type="ECO:0000256" key="4">
    <source>
        <dbReference type="ARBA" id="ARBA00023172"/>
    </source>
</evidence>
<dbReference type="InterPro" id="IPR002104">
    <property type="entry name" value="Integrase_catalytic"/>
</dbReference>
<protein>
    <submittedName>
        <fullName evidence="8">Site-specific integrase</fullName>
    </submittedName>
</protein>
<dbReference type="InterPro" id="IPR044068">
    <property type="entry name" value="CB"/>
</dbReference>
<evidence type="ECO:0000256" key="1">
    <source>
        <dbReference type="ARBA" id="ARBA00008857"/>
    </source>
</evidence>
<dbReference type="Pfam" id="PF14659">
    <property type="entry name" value="Phage_int_SAM_3"/>
    <property type="match status" value="1"/>
</dbReference>
<dbReference type="PROSITE" id="PS51900">
    <property type="entry name" value="CB"/>
    <property type="match status" value="1"/>
</dbReference>
<gene>
    <name evidence="8" type="ORF">GCM10011346_03030</name>
</gene>
<keyword evidence="9" id="KW-1185">Reference proteome</keyword>
<organism evidence="8 9">
    <name type="scientific">Oceanobacillus neutriphilus</name>
    <dbReference type="NCBI Taxonomy" id="531815"/>
    <lineage>
        <taxon>Bacteria</taxon>
        <taxon>Bacillati</taxon>
        <taxon>Bacillota</taxon>
        <taxon>Bacilli</taxon>
        <taxon>Bacillales</taxon>
        <taxon>Bacillaceae</taxon>
        <taxon>Oceanobacillus</taxon>
    </lineage>
</organism>
<dbReference type="Gene3D" id="1.10.443.10">
    <property type="entry name" value="Intergrase catalytic core"/>
    <property type="match status" value="1"/>
</dbReference>
<comment type="similarity">
    <text evidence="1">Belongs to the 'phage' integrase family.</text>
</comment>
<dbReference type="Pfam" id="PF14657">
    <property type="entry name" value="Arm-DNA-bind_4"/>
    <property type="match status" value="1"/>
</dbReference>
<evidence type="ECO:0000259" key="6">
    <source>
        <dbReference type="PROSITE" id="PS51898"/>
    </source>
</evidence>
<keyword evidence="3 5" id="KW-0238">DNA-binding</keyword>
<dbReference type="SUPFAM" id="SSF56349">
    <property type="entry name" value="DNA breaking-rejoining enzymes"/>
    <property type="match status" value="1"/>
</dbReference>
<evidence type="ECO:0000313" key="8">
    <source>
        <dbReference type="EMBL" id="GGP07358.1"/>
    </source>
</evidence>
<proteinExistence type="inferred from homology"/>
<dbReference type="InterPro" id="IPR010998">
    <property type="entry name" value="Integrase_recombinase_N"/>
</dbReference>
<name>A0ABQ2NMT5_9BACI</name>
<dbReference type="CDD" id="cd01189">
    <property type="entry name" value="INT_ICEBs1_C_like"/>
    <property type="match status" value="1"/>
</dbReference>
<keyword evidence="2" id="KW-0229">DNA integration</keyword>
<dbReference type="PROSITE" id="PS51898">
    <property type="entry name" value="TYR_RECOMBINASE"/>
    <property type="match status" value="1"/>
</dbReference>
<dbReference type="InterPro" id="IPR011010">
    <property type="entry name" value="DNA_brk_join_enz"/>
</dbReference>
<evidence type="ECO:0000256" key="3">
    <source>
        <dbReference type="ARBA" id="ARBA00023125"/>
    </source>
</evidence>
<dbReference type="RefSeq" id="WP_188732778.1">
    <property type="nucleotide sequence ID" value="NZ_BMLW01000001.1"/>
</dbReference>
<comment type="caution">
    <text evidence="8">The sequence shown here is derived from an EMBL/GenBank/DDBJ whole genome shotgun (WGS) entry which is preliminary data.</text>
</comment>